<evidence type="ECO:0000256" key="3">
    <source>
        <dbReference type="ARBA" id="ARBA00022771"/>
    </source>
</evidence>
<dbReference type="PANTHER" id="PTHR24086">
    <property type="entry name" value="NUCLEAR RECEPTOR SUBFAMILY 5 GROUP A"/>
    <property type="match status" value="1"/>
</dbReference>
<feature type="compositionally biased region" description="Polar residues" evidence="10">
    <location>
        <begin position="221"/>
        <end position="242"/>
    </location>
</feature>
<feature type="region of interest" description="Disordered" evidence="10">
    <location>
        <begin position="153"/>
        <end position="257"/>
    </location>
</feature>
<keyword evidence="7" id="KW-0804">Transcription</keyword>
<evidence type="ECO:0000259" key="11">
    <source>
        <dbReference type="PROSITE" id="PS51030"/>
    </source>
</evidence>
<dbReference type="GO" id="GO:0000978">
    <property type="term" value="F:RNA polymerase II cis-regulatory region sequence-specific DNA binding"/>
    <property type="evidence" value="ECO:0007669"/>
    <property type="project" value="TreeGrafter"/>
</dbReference>
<dbReference type="Pfam" id="PF00105">
    <property type="entry name" value="zf-C4"/>
    <property type="match status" value="1"/>
</dbReference>
<dbReference type="GO" id="GO:0008270">
    <property type="term" value="F:zinc ion binding"/>
    <property type="evidence" value="ECO:0007669"/>
    <property type="project" value="UniProtKB-KW"/>
</dbReference>
<keyword evidence="4" id="KW-0862">Zinc</keyword>
<comment type="caution">
    <text evidence="12">The sequence shown here is derived from an EMBL/GenBank/DDBJ whole genome shotgun (WGS) entry which is preliminary data.</text>
</comment>
<dbReference type="SUPFAM" id="SSF57716">
    <property type="entry name" value="Glucocorticoid receptor-like (DNA-binding domain)"/>
    <property type="match status" value="1"/>
</dbReference>
<name>A0A8E0VJR9_9TREM</name>
<evidence type="ECO:0000256" key="4">
    <source>
        <dbReference type="ARBA" id="ARBA00022833"/>
    </source>
</evidence>
<gene>
    <name evidence="12" type="ORF">FBUS_06341</name>
</gene>
<evidence type="ECO:0000256" key="5">
    <source>
        <dbReference type="ARBA" id="ARBA00023015"/>
    </source>
</evidence>
<dbReference type="GO" id="GO:0090575">
    <property type="term" value="C:RNA polymerase II transcription regulator complex"/>
    <property type="evidence" value="ECO:0007669"/>
    <property type="project" value="TreeGrafter"/>
</dbReference>
<evidence type="ECO:0000313" key="13">
    <source>
        <dbReference type="Proteomes" id="UP000728185"/>
    </source>
</evidence>
<sequence length="257" mass="27791">MFMSSPTQADRASLNALKLTPAQDQNQFALNAKCFTEDSLSLDSPGTSGHEPDDSPVDVTYANQSVPTPDVSSLNPLYENCPICGDRISGYHYGLPTCESCKGFFKRTVQNKKEYHCTELGQCVIDRVHRKRCAFCRFQKCISVGMKVEAVRKDRMRGGRSRRGRSSYTSTVVGSGKLEVPDTAYPNTSSYFPGPIGKPEHADLGSSNSSGPIARDPIRLSPSTVQTFGTNAIPNLSGSSGLKSGRFSPAHLSPSQA</sequence>
<dbReference type="Proteomes" id="UP000728185">
    <property type="component" value="Unassembled WGS sequence"/>
</dbReference>
<dbReference type="Gene3D" id="3.30.50.10">
    <property type="entry name" value="Erythroid Transcription Factor GATA-1, subunit A"/>
    <property type="match status" value="1"/>
</dbReference>
<dbReference type="GO" id="GO:0004879">
    <property type="term" value="F:nuclear receptor activity"/>
    <property type="evidence" value="ECO:0007669"/>
    <property type="project" value="InterPro"/>
</dbReference>
<keyword evidence="5" id="KW-0805">Transcription regulation</keyword>
<dbReference type="PROSITE" id="PS51030">
    <property type="entry name" value="NUCLEAR_REC_DBD_2"/>
    <property type="match status" value="1"/>
</dbReference>
<evidence type="ECO:0000256" key="10">
    <source>
        <dbReference type="SAM" id="MobiDB-lite"/>
    </source>
</evidence>
<evidence type="ECO:0000256" key="6">
    <source>
        <dbReference type="ARBA" id="ARBA00023125"/>
    </source>
</evidence>
<dbReference type="InterPro" id="IPR001628">
    <property type="entry name" value="Znf_hrmn_rcpt"/>
</dbReference>
<evidence type="ECO:0000256" key="2">
    <source>
        <dbReference type="ARBA" id="ARBA00022723"/>
    </source>
</evidence>
<dbReference type="EMBL" id="LUCM01005087">
    <property type="protein sequence ID" value="KAA0193352.1"/>
    <property type="molecule type" value="Genomic_DNA"/>
</dbReference>
<keyword evidence="13" id="KW-1185">Reference proteome</keyword>
<organism evidence="12 13">
    <name type="scientific">Fasciolopsis buskii</name>
    <dbReference type="NCBI Taxonomy" id="27845"/>
    <lineage>
        <taxon>Eukaryota</taxon>
        <taxon>Metazoa</taxon>
        <taxon>Spiralia</taxon>
        <taxon>Lophotrochozoa</taxon>
        <taxon>Platyhelminthes</taxon>
        <taxon>Trematoda</taxon>
        <taxon>Digenea</taxon>
        <taxon>Plagiorchiida</taxon>
        <taxon>Echinostomata</taxon>
        <taxon>Echinostomatoidea</taxon>
        <taxon>Fasciolidae</taxon>
        <taxon>Fasciolopsis</taxon>
    </lineage>
</organism>
<keyword evidence="2" id="KW-0479">Metal-binding</keyword>
<proteinExistence type="predicted"/>
<reference evidence="12" key="1">
    <citation type="submission" date="2019-05" db="EMBL/GenBank/DDBJ databases">
        <title>Annotation for the trematode Fasciolopsis buski.</title>
        <authorList>
            <person name="Choi Y.-J."/>
        </authorList>
    </citation>
    <scope>NUCLEOTIDE SEQUENCE</scope>
    <source>
        <strain evidence="12">HT</strain>
        <tissue evidence="12">Whole worm</tissue>
    </source>
</reference>
<keyword evidence="3" id="KW-0863">Zinc-finger</keyword>
<dbReference type="PANTHER" id="PTHR24086:SF15">
    <property type="entry name" value="NUCLEAR HORMONE RECEPTOR FTZ-F1"/>
    <property type="match status" value="1"/>
</dbReference>
<feature type="non-terminal residue" evidence="12">
    <location>
        <position position="257"/>
    </location>
</feature>
<protein>
    <submittedName>
        <fullName evidence="12">Nuclear receptor subfamily 5 group A member 2</fullName>
    </submittedName>
</protein>
<dbReference type="PRINTS" id="PR00047">
    <property type="entry name" value="STROIDFINGER"/>
</dbReference>
<comment type="subcellular location">
    <subcellularLocation>
        <location evidence="1">Nucleus</location>
    </subcellularLocation>
</comment>
<dbReference type="SMART" id="SM00399">
    <property type="entry name" value="ZnF_C4"/>
    <property type="match status" value="1"/>
</dbReference>
<evidence type="ECO:0000313" key="12">
    <source>
        <dbReference type="EMBL" id="KAA0193352.1"/>
    </source>
</evidence>
<evidence type="ECO:0000256" key="9">
    <source>
        <dbReference type="ARBA" id="ARBA00023242"/>
    </source>
</evidence>
<keyword evidence="8 12" id="KW-0675">Receptor</keyword>
<dbReference type="InterPro" id="IPR013088">
    <property type="entry name" value="Znf_NHR/GATA"/>
</dbReference>
<dbReference type="AlphaFoldDB" id="A0A8E0VJR9"/>
<dbReference type="FunFam" id="3.30.50.10:FF:000006">
    <property type="entry name" value="Nuclear receptor subfamily 5 group A member"/>
    <property type="match status" value="1"/>
</dbReference>
<feature type="domain" description="Nuclear receptor" evidence="11">
    <location>
        <begin position="78"/>
        <end position="153"/>
    </location>
</feature>
<keyword evidence="6" id="KW-0238">DNA-binding</keyword>
<keyword evidence="9" id="KW-0539">Nucleus</keyword>
<evidence type="ECO:0000256" key="8">
    <source>
        <dbReference type="ARBA" id="ARBA00023170"/>
    </source>
</evidence>
<dbReference type="GO" id="GO:0009888">
    <property type="term" value="P:tissue development"/>
    <property type="evidence" value="ECO:0007669"/>
    <property type="project" value="TreeGrafter"/>
</dbReference>
<dbReference type="OrthoDB" id="5771769at2759"/>
<evidence type="ECO:0000256" key="7">
    <source>
        <dbReference type="ARBA" id="ARBA00023163"/>
    </source>
</evidence>
<dbReference type="GO" id="GO:0009755">
    <property type="term" value="P:hormone-mediated signaling pathway"/>
    <property type="evidence" value="ECO:0007669"/>
    <property type="project" value="TreeGrafter"/>
</dbReference>
<dbReference type="PROSITE" id="PS00031">
    <property type="entry name" value="NUCLEAR_REC_DBD_1"/>
    <property type="match status" value="1"/>
</dbReference>
<dbReference type="InterPro" id="IPR016355">
    <property type="entry name" value="NR5-like"/>
</dbReference>
<accession>A0A8E0VJR9</accession>
<evidence type="ECO:0000256" key="1">
    <source>
        <dbReference type="ARBA" id="ARBA00004123"/>
    </source>
</evidence>